<dbReference type="InterPro" id="IPR003615">
    <property type="entry name" value="HNH_nuc"/>
</dbReference>
<feature type="compositionally biased region" description="Basic and acidic residues" evidence="1">
    <location>
        <begin position="142"/>
        <end position="156"/>
    </location>
</feature>
<feature type="region of interest" description="Disordered" evidence="1">
    <location>
        <begin position="132"/>
        <end position="164"/>
    </location>
</feature>
<proteinExistence type="predicted"/>
<accession>A0A6C0JR87</accession>
<dbReference type="Pfam" id="PF07463">
    <property type="entry name" value="NUMOD4"/>
    <property type="match status" value="1"/>
</dbReference>
<dbReference type="SUPFAM" id="SSF54060">
    <property type="entry name" value="His-Me finger endonucleases"/>
    <property type="match status" value="2"/>
</dbReference>
<dbReference type="InterPro" id="IPR010902">
    <property type="entry name" value="NUMOD4"/>
</dbReference>
<dbReference type="AlphaFoldDB" id="A0A6C0JR87"/>
<dbReference type="SMART" id="SM00507">
    <property type="entry name" value="HNHc"/>
    <property type="match status" value="1"/>
</dbReference>
<protein>
    <recommendedName>
        <fullName evidence="2">HNH nuclease domain-containing protein</fullName>
    </recommendedName>
</protein>
<dbReference type="Pfam" id="PF13392">
    <property type="entry name" value="HNH_3"/>
    <property type="match status" value="1"/>
</dbReference>
<dbReference type="Gene3D" id="3.90.75.20">
    <property type="match status" value="2"/>
</dbReference>
<dbReference type="InterPro" id="IPR010896">
    <property type="entry name" value="NUMOD1"/>
</dbReference>
<dbReference type="InterPro" id="IPR036388">
    <property type="entry name" value="WH-like_DNA-bd_sf"/>
</dbReference>
<evidence type="ECO:0000259" key="2">
    <source>
        <dbReference type="SMART" id="SM00507"/>
    </source>
</evidence>
<dbReference type="SMART" id="SM00497">
    <property type="entry name" value="IENR1"/>
    <property type="match status" value="2"/>
</dbReference>
<name>A0A6C0JR87_9ZZZZ</name>
<dbReference type="InterPro" id="IPR044925">
    <property type="entry name" value="His-Me_finger_sf"/>
</dbReference>
<dbReference type="GO" id="GO:0016788">
    <property type="term" value="F:hydrolase activity, acting on ester bonds"/>
    <property type="evidence" value="ECO:0007669"/>
    <property type="project" value="InterPro"/>
</dbReference>
<reference evidence="3" key="1">
    <citation type="journal article" date="2020" name="Nature">
        <title>Giant virus diversity and host interactions through global metagenomics.</title>
        <authorList>
            <person name="Schulz F."/>
            <person name="Roux S."/>
            <person name="Paez-Espino D."/>
            <person name="Jungbluth S."/>
            <person name="Walsh D.A."/>
            <person name="Denef V.J."/>
            <person name="McMahon K.D."/>
            <person name="Konstantinidis K.T."/>
            <person name="Eloe-Fadrosh E.A."/>
            <person name="Kyrpides N.C."/>
            <person name="Woyke T."/>
        </authorList>
    </citation>
    <scope>NUCLEOTIDE SEQUENCE</scope>
    <source>
        <strain evidence="3">GVMAG-S-1062768-28</strain>
    </source>
</reference>
<dbReference type="Pfam" id="PF07453">
    <property type="entry name" value="NUMOD1"/>
    <property type="match status" value="1"/>
</dbReference>
<evidence type="ECO:0000256" key="1">
    <source>
        <dbReference type="SAM" id="MobiDB-lite"/>
    </source>
</evidence>
<evidence type="ECO:0000313" key="3">
    <source>
        <dbReference type="EMBL" id="QHU08282.1"/>
    </source>
</evidence>
<organism evidence="3">
    <name type="scientific">viral metagenome</name>
    <dbReference type="NCBI Taxonomy" id="1070528"/>
    <lineage>
        <taxon>unclassified sequences</taxon>
        <taxon>metagenomes</taxon>
        <taxon>organismal metagenomes</taxon>
    </lineage>
</organism>
<sequence length="505" mass="58773">MSVWRQLQEFQNYEISDDYVVRKIGTKELVPTKGGNVMFGKEKRSVTKLAELAFAFEDPDEEWTVMEDDFPTFSISTNKRVRNDETGAIVRENKKTGRVNLKAYDDEADEWKKSNPTTKVLFKKYITDNIKEDDPDADIQDESTKNNSQDESHQEETQDVVPDEEERWIKVKGYKGEVSNFARVKSLCRKTAIILTNLAKKGYLYVQLTPEETGKRKNFLVAYLVWTAFRPEQEIGEEDNISYIDGDKGNPRLNNLYIGTLSEVVKRAYANGRIPTNKRPIYQINMETGEILAEYPSATDAEKELGYNRPEISAACNHGTEYKGFYWKFVKKRLTYTEDLPGEIWAQFRETNYDISTRHRIKNRTTNFLLQTKVDDDDRTYINLTKKTKSYRVSRMVAEAFIPNPKNLKEVDHIDENPLNDNVENLRWINRQDNQIHSFGKSICQYDLDGNFIKCWETMTKASKGTNTRAAGMSHCANGIRDNYNKFIWRFTYMGANQDDDFEDF</sequence>
<dbReference type="InterPro" id="IPR003647">
    <property type="entry name" value="Intron_nuc_1_rpt"/>
</dbReference>
<dbReference type="Gene3D" id="1.10.10.10">
    <property type="entry name" value="Winged helix-like DNA-binding domain superfamily/Winged helix DNA-binding domain"/>
    <property type="match status" value="1"/>
</dbReference>
<feature type="domain" description="HNH nuclease" evidence="2">
    <location>
        <begin position="387"/>
        <end position="435"/>
    </location>
</feature>
<dbReference type="EMBL" id="MN740695">
    <property type="protein sequence ID" value="QHU08282.1"/>
    <property type="molecule type" value="Genomic_DNA"/>
</dbReference>